<dbReference type="Proteomes" id="UP000190339">
    <property type="component" value="Unassembled WGS sequence"/>
</dbReference>
<dbReference type="AlphaFoldDB" id="A0A1T5DNW8"/>
<organism evidence="2 3">
    <name type="scientific">Maribacter arcticus</name>
    <dbReference type="NCBI Taxonomy" id="561365"/>
    <lineage>
        <taxon>Bacteria</taxon>
        <taxon>Pseudomonadati</taxon>
        <taxon>Bacteroidota</taxon>
        <taxon>Flavobacteriia</taxon>
        <taxon>Flavobacteriales</taxon>
        <taxon>Flavobacteriaceae</taxon>
        <taxon>Maribacter</taxon>
    </lineage>
</organism>
<proteinExistence type="predicted"/>
<feature type="chain" id="PRO_5012482189" evidence="1">
    <location>
        <begin position="34"/>
        <end position="153"/>
    </location>
</feature>
<dbReference type="RefSeq" id="WP_234999752.1">
    <property type="nucleotide sequence ID" value="NZ_FUYL01000010.1"/>
</dbReference>
<name>A0A1T5DNW8_9FLAO</name>
<gene>
    <name evidence="2" type="ORF">SAMN05660866_03007</name>
</gene>
<reference evidence="3" key="1">
    <citation type="submission" date="2017-02" db="EMBL/GenBank/DDBJ databases">
        <authorList>
            <person name="Varghese N."/>
            <person name="Submissions S."/>
        </authorList>
    </citation>
    <scope>NUCLEOTIDE SEQUENCE [LARGE SCALE GENOMIC DNA]</scope>
    <source>
        <strain evidence="3">DSM 23546</strain>
    </source>
</reference>
<accession>A0A1T5DNW8</accession>
<feature type="signal peptide" evidence="1">
    <location>
        <begin position="1"/>
        <end position="33"/>
    </location>
</feature>
<keyword evidence="3" id="KW-1185">Reference proteome</keyword>
<dbReference type="PROSITE" id="PS51257">
    <property type="entry name" value="PROKAR_LIPOPROTEIN"/>
    <property type="match status" value="1"/>
</dbReference>
<evidence type="ECO:0000313" key="3">
    <source>
        <dbReference type="Proteomes" id="UP000190339"/>
    </source>
</evidence>
<evidence type="ECO:0000256" key="1">
    <source>
        <dbReference type="SAM" id="SignalP"/>
    </source>
</evidence>
<dbReference type="EMBL" id="FUYL01000010">
    <property type="protein sequence ID" value="SKB73270.1"/>
    <property type="molecule type" value="Genomic_DNA"/>
</dbReference>
<dbReference type="STRING" id="561365.SAMN05660866_03007"/>
<keyword evidence="1" id="KW-0732">Signal</keyword>
<protein>
    <submittedName>
        <fullName evidence="2">Uncharacterized protein</fullName>
    </submittedName>
</protein>
<evidence type="ECO:0000313" key="2">
    <source>
        <dbReference type="EMBL" id="SKB73270.1"/>
    </source>
</evidence>
<sequence>MKKEFKKANAVPYFLSASLGILALVACSNESTAEITYDDDSDEPIVTELHAAYAAFNTDAVTVYLEGSEVVIETTGLPNHETTYWGEGNALYREEPDVANTPSIISSNNNATTIRVDATPNLSGNSVTTDFNTIGIVPLVGLQFSMIKKVVVP</sequence>